<dbReference type="EMBL" id="JAEAOA010000375">
    <property type="protein sequence ID" value="KAK3611230.1"/>
    <property type="molecule type" value="Genomic_DNA"/>
</dbReference>
<dbReference type="Proteomes" id="UP001195483">
    <property type="component" value="Unassembled WGS sequence"/>
</dbReference>
<reference evidence="2" key="2">
    <citation type="journal article" date="2021" name="Genome Biol. Evol.">
        <title>Developing a high-quality reference genome for a parasitic bivalve with doubly uniparental inheritance (Bivalvia: Unionida).</title>
        <authorList>
            <person name="Smith C.H."/>
        </authorList>
    </citation>
    <scope>NUCLEOTIDE SEQUENCE</scope>
    <source>
        <strain evidence="2">CHS0354</strain>
        <tissue evidence="2">Mantle</tissue>
    </source>
</reference>
<evidence type="ECO:0000313" key="2">
    <source>
        <dbReference type="EMBL" id="KAK3611230.1"/>
    </source>
</evidence>
<reference evidence="2" key="3">
    <citation type="submission" date="2023-05" db="EMBL/GenBank/DDBJ databases">
        <authorList>
            <person name="Smith C.H."/>
        </authorList>
    </citation>
    <scope>NUCLEOTIDE SEQUENCE</scope>
    <source>
        <strain evidence="2">CHS0354</strain>
        <tissue evidence="2">Mantle</tissue>
    </source>
</reference>
<organism evidence="2 3">
    <name type="scientific">Potamilus streckersoni</name>
    <dbReference type="NCBI Taxonomy" id="2493646"/>
    <lineage>
        <taxon>Eukaryota</taxon>
        <taxon>Metazoa</taxon>
        <taxon>Spiralia</taxon>
        <taxon>Lophotrochozoa</taxon>
        <taxon>Mollusca</taxon>
        <taxon>Bivalvia</taxon>
        <taxon>Autobranchia</taxon>
        <taxon>Heteroconchia</taxon>
        <taxon>Palaeoheterodonta</taxon>
        <taxon>Unionida</taxon>
        <taxon>Unionoidea</taxon>
        <taxon>Unionidae</taxon>
        <taxon>Ambleminae</taxon>
        <taxon>Lampsilini</taxon>
        <taxon>Potamilus</taxon>
    </lineage>
</organism>
<sequence>MLLICVTALPVCSNSNMHHNITIMCHCVIIMCYCITIMCHFSTIMGKCINRMCQYQIHNDITIMYHCITIVFLNHHSVSPYDLYATYHQYEHFTTIMSQYTNLSLYYQCVQILL</sequence>
<keyword evidence="1" id="KW-0812">Transmembrane</keyword>
<keyword evidence="3" id="KW-1185">Reference proteome</keyword>
<proteinExistence type="predicted"/>
<comment type="caution">
    <text evidence="2">The sequence shown here is derived from an EMBL/GenBank/DDBJ whole genome shotgun (WGS) entry which is preliminary data.</text>
</comment>
<keyword evidence="1" id="KW-1133">Transmembrane helix</keyword>
<evidence type="ECO:0000313" key="3">
    <source>
        <dbReference type="Proteomes" id="UP001195483"/>
    </source>
</evidence>
<keyword evidence="1" id="KW-0472">Membrane</keyword>
<protein>
    <submittedName>
        <fullName evidence="2">Uncharacterized protein</fullName>
    </submittedName>
</protein>
<feature type="transmembrane region" description="Helical" evidence="1">
    <location>
        <begin position="23"/>
        <end position="44"/>
    </location>
</feature>
<reference evidence="2" key="1">
    <citation type="journal article" date="2021" name="Genome Biol. Evol.">
        <title>A High-Quality Reference Genome for a Parasitic Bivalve with Doubly Uniparental Inheritance (Bivalvia: Unionida).</title>
        <authorList>
            <person name="Smith C.H."/>
        </authorList>
    </citation>
    <scope>NUCLEOTIDE SEQUENCE</scope>
    <source>
        <strain evidence="2">CHS0354</strain>
    </source>
</reference>
<accession>A0AAE0TJU2</accession>
<dbReference type="AlphaFoldDB" id="A0AAE0TJU2"/>
<name>A0AAE0TJU2_9BIVA</name>
<gene>
    <name evidence="2" type="ORF">CHS0354_005241</name>
</gene>
<evidence type="ECO:0000256" key="1">
    <source>
        <dbReference type="SAM" id="Phobius"/>
    </source>
</evidence>